<gene>
    <name evidence="1" type="ORF">J437_LFUL000282</name>
</gene>
<keyword evidence="2" id="KW-1185">Reference proteome</keyword>
<protein>
    <submittedName>
        <fullName evidence="1">Uncharacterized protein</fullName>
    </submittedName>
</protein>
<proteinExistence type="predicted"/>
<dbReference type="PANTHER" id="PTHR21398">
    <property type="entry name" value="AGAP007094-PA"/>
    <property type="match status" value="1"/>
</dbReference>
<feature type="non-terminal residue" evidence="1">
    <location>
        <position position="1"/>
    </location>
</feature>
<reference evidence="1" key="2">
    <citation type="submission" date="2017-10" db="EMBL/GenBank/DDBJ databases">
        <title>Ladona fulva Genome sequencing and assembly.</title>
        <authorList>
            <person name="Murali S."/>
            <person name="Richards S."/>
            <person name="Bandaranaike D."/>
            <person name="Bellair M."/>
            <person name="Blankenburg K."/>
            <person name="Chao H."/>
            <person name="Dinh H."/>
            <person name="Doddapaneni H."/>
            <person name="Dugan-Rocha S."/>
            <person name="Elkadiri S."/>
            <person name="Gnanaolivu R."/>
            <person name="Hernandez B."/>
            <person name="Skinner E."/>
            <person name="Javaid M."/>
            <person name="Lee S."/>
            <person name="Li M."/>
            <person name="Ming W."/>
            <person name="Munidasa M."/>
            <person name="Muniz J."/>
            <person name="Nguyen L."/>
            <person name="Hughes D."/>
            <person name="Osuji N."/>
            <person name="Pu L.-L."/>
            <person name="Puazo M."/>
            <person name="Qu C."/>
            <person name="Quiroz J."/>
            <person name="Raj R."/>
            <person name="Weissenberger G."/>
            <person name="Xin Y."/>
            <person name="Zou X."/>
            <person name="Han Y."/>
            <person name="Worley K."/>
            <person name="Muzny D."/>
            <person name="Gibbs R."/>
        </authorList>
    </citation>
    <scope>NUCLEOTIDE SEQUENCE</scope>
    <source>
        <strain evidence="1">Sampled in the wild</strain>
    </source>
</reference>
<comment type="caution">
    <text evidence="1">The sequence shown here is derived from an EMBL/GenBank/DDBJ whole genome shotgun (WGS) entry which is preliminary data.</text>
</comment>
<organism evidence="1 2">
    <name type="scientific">Ladona fulva</name>
    <name type="common">Scarce chaser dragonfly</name>
    <name type="synonym">Libellula fulva</name>
    <dbReference type="NCBI Taxonomy" id="123851"/>
    <lineage>
        <taxon>Eukaryota</taxon>
        <taxon>Metazoa</taxon>
        <taxon>Ecdysozoa</taxon>
        <taxon>Arthropoda</taxon>
        <taxon>Hexapoda</taxon>
        <taxon>Insecta</taxon>
        <taxon>Pterygota</taxon>
        <taxon>Palaeoptera</taxon>
        <taxon>Odonata</taxon>
        <taxon>Epiprocta</taxon>
        <taxon>Anisoptera</taxon>
        <taxon>Libelluloidea</taxon>
        <taxon>Libellulidae</taxon>
        <taxon>Ladona</taxon>
    </lineage>
</organism>
<dbReference type="OrthoDB" id="8185446at2759"/>
<name>A0A8K0K3G5_LADFU</name>
<dbReference type="EMBL" id="KZ308307">
    <property type="protein sequence ID" value="KAG8226977.1"/>
    <property type="molecule type" value="Genomic_DNA"/>
</dbReference>
<evidence type="ECO:0000313" key="1">
    <source>
        <dbReference type="EMBL" id="KAG8226977.1"/>
    </source>
</evidence>
<reference evidence="1" key="1">
    <citation type="submission" date="2013-04" db="EMBL/GenBank/DDBJ databases">
        <authorList>
            <person name="Qu J."/>
            <person name="Murali S.C."/>
            <person name="Bandaranaike D."/>
            <person name="Bellair M."/>
            <person name="Blankenburg K."/>
            <person name="Chao H."/>
            <person name="Dinh H."/>
            <person name="Doddapaneni H."/>
            <person name="Downs B."/>
            <person name="Dugan-Rocha S."/>
            <person name="Elkadiri S."/>
            <person name="Gnanaolivu R.D."/>
            <person name="Hernandez B."/>
            <person name="Javaid M."/>
            <person name="Jayaseelan J.C."/>
            <person name="Lee S."/>
            <person name="Li M."/>
            <person name="Ming W."/>
            <person name="Munidasa M."/>
            <person name="Muniz J."/>
            <person name="Nguyen L."/>
            <person name="Ongeri F."/>
            <person name="Osuji N."/>
            <person name="Pu L.-L."/>
            <person name="Puazo M."/>
            <person name="Qu C."/>
            <person name="Quiroz J."/>
            <person name="Raj R."/>
            <person name="Weissenberger G."/>
            <person name="Xin Y."/>
            <person name="Zou X."/>
            <person name="Han Y."/>
            <person name="Richards S."/>
            <person name="Worley K."/>
            <person name="Muzny D."/>
            <person name="Gibbs R."/>
        </authorList>
    </citation>
    <scope>NUCLEOTIDE SEQUENCE</scope>
    <source>
        <strain evidence="1">Sampled in the wild</strain>
    </source>
</reference>
<dbReference type="PANTHER" id="PTHR21398:SF7">
    <property type="entry name" value="LP19941P"/>
    <property type="match status" value="1"/>
</dbReference>
<sequence length="116" mass="12953">MAICLSLGVPDTNLIFTHGFGYGISFELPNDTKTLQGGGGGGGDMATSREMSTPYEWNENFPAKRRDRRTLYERIEYALEQFGLDGKACLLRTLCEVAQRIAPKGTLIQEFVRIIF</sequence>
<dbReference type="InterPro" id="IPR006631">
    <property type="entry name" value="DM4_12"/>
</dbReference>
<dbReference type="Proteomes" id="UP000792457">
    <property type="component" value="Unassembled WGS sequence"/>
</dbReference>
<dbReference type="AlphaFoldDB" id="A0A8K0K3G5"/>
<accession>A0A8K0K3G5</accession>
<evidence type="ECO:0000313" key="2">
    <source>
        <dbReference type="Proteomes" id="UP000792457"/>
    </source>
</evidence>
<dbReference type="Pfam" id="PF07841">
    <property type="entry name" value="DM4_12"/>
    <property type="match status" value="1"/>
</dbReference>